<dbReference type="PANTHER" id="PTHR37437">
    <property type="entry name" value="LIPOCALIN-RELATED PROTEIN-RELATED"/>
    <property type="match status" value="1"/>
</dbReference>
<dbReference type="InterPro" id="IPR012674">
    <property type="entry name" value="Calycin"/>
</dbReference>
<organism evidence="2">
    <name type="scientific">Phaeomonas parva</name>
    <dbReference type="NCBI Taxonomy" id="124430"/>
    <lineage>
        <taxon>Eukaryota</taxon>
        <taxon>Sar</taxon>
        <taxon>Stramenopiles</taxon>
        <taxon>Ochrophyta</taxon>
        <taxon>Pinguiophyceae</taxon>
        <taxon>Pinguiochrysidales</taxon>
        <taxon>Pinguiochrysidaceae</taxon>
        <taxon>Phaeomonas</taxon>
    </lineage>
</organism>
<dbReference type="PANTHER" id="PTHR37437:SF1">
    <property type="entry name" value="LIPOCALIN-RELATED PROTEIN"/>
    <property type="match status" value="1"/>
</dbReference>
<evidence type="ECO:0000313" key="2">
    <source>
        <dbReference type="EMBL" id="CAD9252352.1"/>
    </source>
</evidence>
<gene>
    <name evidence="2" type="ORF">PPAR1163_LOCUS10716</name>
</gene>
<reference evidence="2" key="1">
    <citation type="submission" date="2021-01" db="EMBL/GenBank/DDBJ databases">
        <authorList>
            <person name="Corre E."/>
            <person name="Pelletier E."/>
            <person name="Niang G."/>
            <person name="Scheremetjew M."/>
            <person name="Finn R."/>
            <person name="Kale V."/>
            <person name="Holt S."/>
            <person name="Cochrane G."/>
            <person name="Meng A."/>
            <person name="Brown T."/>
            <person name="Cohen L."/>
        </authorList>
    </citation>
    <scope>NUCLEOTIDE SEQUENCE</scope>
    <source>
        <strain evidence="2">CCMP2877</strain>
    </source>
</reference>
<dbReference type="SUPFAM" id="SSF50814">
    <property type="entry name" value="Lipocalins"/>
    <property type="match status" value="1"/>
</dbReference>
<dbReference type="InterPro" id="IPR000566">
    <property type="entry name" value="Lipocln_cytosolic_FA-bd_dom"/>
</dbReference>
<dbReference type="Pfam" id="PF08212">
    <property type="entry name" value="Lipocalin_2"/>
    <property type="match status" value="1"/>
</dbReference>
<dbReference type="AlphaFoldDB" id="A0A7S1TZW2"/>
<evidence type="ECO:0000259" key="1">
    <source>
        <dbReference type="Pfam" id="PF08212"/>
    </source>
</evidence>
<name>A0A7S1TZW2_9STRA</name>
<dbReference type="EMBL" id="HBGJ01016707">
    <property type="protein sequence ID" value="CAD9252352.1"/>
    <property type="molecule type" value="Transcribed_RNA"/>
</dbReference>
<feature type="domain" description="Lipocalin/cytosolic fatty-acid binding" evidence="1">
    <location>
        <begin position="32"/>
        <end position="139"/>
    </location>
</feature>
<sequence length="185" mass="21184">MATSRSTAFFGTGTAYTCERATYACAMDDCSKNNITVLNEGYTPEGDYTFISGYSYVKKHAKDAQRKLHFDGVQFEGSYWVVKLGPINKDGLYDYAVVSGPLTPWWGKTYALYVLAREPDVYKALYEEEVKDWTKRHGFRWYWNKYVKTNQDGCHLDDHEPKYDLGRVAPMLDIDASTLNSAETE</sequence>
<dbReference type="Gene3D" id="2.40.128.20">
    <property type="match status" value="1"/>
</dbReference>
<protein>
    <recommendedName>
        <fullName evidence="1">Lipocalin/cytosolic fatty-acid binding domain-containing protein</fullName>
    </recommendedName>
</protein>
<proteinExistence type="predicted"/>
<accession>A0A7S1TZW2</accession>